<dbReference type="AlphaFoldDB" id="A0AAD9UA86"/>
<dbReference type="GO" id="GO:0000209">
    <property type="term" value="P:protein polyubiquitination"/>
    <property type="evidence" value="ECO:0007669"/>
    <property type="project" value="TreeGrafter"/>
</dbReference>
<dbReference type="GO" id="GO:0032436">
    <property type="term" value="P:positive regulation of proteasomal ubiquitin-dependent protein catabolic process"/>
    <property type="evidence" value="ECO:0007669"/>
    <property type="project" value="TreeGrafter"/>
</dbReference>
<organism evidence="1 2">
    <name type="scientific">Dipteronia dyeriana</name>
    <dbReference type="NCBI Taxonomy" id="168575"/>
    <lineage>
        <taxon>Eukaryota</taxon>
        <taxon>Viridiplantae</taxon>
        <taxon>Streptophyta</taxon>
        <taxon>Embryophyta</taxon>
        <taxon>Tracheophyta</taxon>
        <taxon>Spermatophyta</taxon>
        <taxon>Magnoliopsida</taxon>
        <taxon>eudicotyledons</taxon>
        <taxon>Gunneridae</taxon>
        <taxon>Pentapetalae</taxon>
        <taxon>rosids</taxon>
        <taxon>malvids</taxon>
        <taxon>Sapindales</taxon>
        <taxon>Sapindaceae</taxon>
        <taxon>Hippocastanoideae</taxon>
        <taxon>Acereae</taxon>
        <taxon>Dipteronia</taxon>
    </lineage>
</organism>
<comment type="caution">
    <text evidence="1">The sequence shown here is derived from an EMBL/GenBank/DDBJ whole genome shotgun (WGS) entry which is preliminary data.</text>
</comment>
<reference evidence="1" key="1">
    <citation type="journal article" date="2023" name="Plant J.">
        <title>Genome sequences and population genomics provide insights into the demographic history, inbreeding, and mutation load of two 'living fossil' tree species of Dipteronia.</title>
        <authorList>
            <person name="Feng Y."/>
            <person name="Comes H.P."/>
            <person name="Chen J."/>
            <person name="Zhu S."/>
            <person name="Lu R."/>
            <person name="Zhang X."/>
            <person name="Li P."/>
            <person name="Qiu J."/>
            <person name="Olsen K.M."/>
            <person name="Qiu Y."/>
        </authorList>
    </citation>
    <scope>NUCLEOTIDE SEQUENCE</scope>
    <source>
        <strain evidence="1">KIB01</strain>
    </source>
</reference>
<keyword evidence="2" id="KW-1185">Reference proteome</keyword>
<accession>A0AAD9UA86</accession>
<evidence type="ECO:0000313" key="1">
    <source>
        <dbReference type="EMBL" id="KAK2650473.1"/>
    </source>
</evidence>
<evidence type="ECO:0000313" key="2">
    <source>
        <dbReference type="Proteomes" id="UP001280121"/>
    </source>
</evidence>
<gene>
    <name evidence="1" type="ORF">Ddye_017962</name>
</gene>
<proteinExistence type="predicted"/>
<name>A0AAD9UA86_9ROSI</name>
<protein>
    <submittedName>
        <fullName evidence="1">Uncharacterized protein</fullName>
    </submittedName>
</protein>
<sequence>MIGHPENLLDTRGLLQDVRATIVDHNPSFYIGSRINRNSQLGSRSYMAFYKKAIREVGNYGFVVDGVGIKPSDPFVFYRTDTNTAFSSMKHAYEELKTLKTNCDHDGKEVIGSLIFSCCSRGVPQL</sequence>
<dbReference type="PANTHER" id="PTHR14939">
    <property type="entry name" value="F-BOX ONLY PROTEIN 22"/>
    <property type="match status" value="1"/>
</dbReference>
<dbReference type="PANTHER" id="PTHR14939:SF8">
    <property type="entry name" value="FIST C-DOMAIN DOMAIN-CONTAINING PROTEIN"/>
    <property type="match status" value="1"/>
</dbReference>
<dbReference type="Proteomes" id="UP001280121">
    <property type="component" value="Unassembled WGS sequence"/>
</dbReference>
<dbReference type="EMBL" id="JANJYI010000005">
    <property type="protein sequence ID" value="KAK2650473.1"/>
    <property type="molecule type" value="Genomic_DNA"/>
</dbReference>